<feature type="signal peptide" evidence="1">
    <location>
        <begin position="1"/>
        <end position="23"/>
    </location>
</feature>
<dbReference type="Pfam" id="PF08239">
    <property type="entry name" value="SH3_3"/>
    <property type="match status" value="1"/>
</dbReference>
<dbReference type="PROSITE" id="PS51257">
    <property type="entry name" value="PROKAR_LIPOPROTEIN"/>
    <property type="match status" value="1"/>
</dbReference>
<reference evidence="4" key="1">
    <citation type="journal article" date="2019" name="Int. J. Syst. Evol. Microbiol.">
        <title>The Global Catalogue of Microorganisms (GCM) 10K type strain sequencing project: providing services to taxonomists for standard genome sequencing and annotation.</title>
        <authorList>
            <consortium name="The Broad Institute Genomics Platform"/>
            <consortium name="The Broad Institute Genome Sequencing Center for Infectious Disease"/>
            <person name="Wu L."/>
            <person name="Ma J."/>
        </authorList>
    </citation>
    <scope>NUCLEOTIDE SEQUENCE [LARGE SCALE GENOMIC DNA]</scope>
    <source>
        <strain evidence="4">KCTC 52487</strain>
    </source>
</reference>
<organism evidence="3 4">
    <name type="scientific">Hyphobacterium vulgare</name>
    <dbReference type="NCBI Taxonomy" id="1736751"/>
    <lineage>
        <taxon>Bacteria</taxon>
        <taxon>Pseudomonadati</taxon>
        <taxon>Pseudomonadota</taxon>
        <taxon>Alphaproteobacteria</taxon>
        <taxon>Maricaulales</taxon>
        <taxon>Maricaulaceae</taxon>
        <taxon>Hyphobacterium</taxon>
    </lineage>
</organism>
<evidence type="ECO:0000259" key="2">
    <source>
        <dbReference type="Pfam" id="PF08239"/>
    </source>
</evidence>
<dbReference type="RefSeq" id="WP_343163289.1">
    <property type="nucleotide sequence ID" value="NZ_JBHRSV010000028.1"/>
</dbReference>
<proteinExistence type="predicted"/>
<accession>A0ABV7A137</accession>
<evidence type="ECO:0000313" key="4">
    <source>
        <dbReference type="Proteomes" id="UP001595379"/>
    </source>
</evidence>
<keyword evidence="1" id="KW-0732">Signal</keyword>
<protein>
    <submittedName>
        <fullName evidence="3">COG3650 family protein</fullName>
    </submittedName>
</protein>
<sequence>MRILSAAVLVALAACSAPETSDAQTGSGSDARAPINAPAWIRVVGVAEGDTLNIRTGPDASSDIVGTFLPNQGRIEVVETRSIDGQTWGLVSTGEQGGWINLAYTEAIDMVMIADSPVPLGTFCAGTEPFWNLAFSPTEATWSSFETEGETYEITESESAASRPYPWMFAMRGFGLALVTPEQCSDGMSDIPYAWSVLIVGHDESGHVLYEGCCRLETLEEPNE</sequence>
<dbReference type="Gene3D" id="2.30.30.40">
    <property type="entry name" value="SH3 Domains"/>
    <property type="match status" value="1"/>
</dbReference>
<feature type="chain" id="PRO_5045179922" evidence="1">
    <location>
        <begin position="24"/>
        <end position="224"/>
    </location>
</feature>
<dbReference type="Proteomes" id="UP001595379">
    <property type="component" value="Unassembled WGS sequence"/>
</dbReference>
<comment type="caution">
    <text evidence="3">The sequence shown here is derived from an EMBL/GenBank/DDBJ whole genome shotgun (WGS) entry which is preliminary data.</text>
</comment>
<dbReference type="InterPro" id="IPR003646">
    <property type="entry name" value="SH3-like_bac-type"/>
</dbReference>
<feature type="domain" description="SH3b" evidence="2">
    <location>
        <begin position="50"/>
        <end position="104"/>
    </location>
</feature>
<evidence type="ECO:0000313" key="3">
    <source>
        <dbReference type="EMBL" id="MFC2927303.1"/>
    </source>
</evidence>
<gene>
    <name evidence="3" type="ORF">ACFOOR_14440</name>
</gene>
<name>A0ABV7A137_9PROT</name>
<dbReference type="EMBL" id="JBHRSV010000028">
    <property type="protein sequence ID" value="MFC2927303.1"/>
    <property type="molecule type" value="Genomic_DNA"/>
</dbReference>
<evidence type="ECO:0000256" key="1">
    <source>
        <dbReference type="SAM" id="SignalP"/>
    </source>
</evidence>
<keyword evidence="4" id="KW-1185">Reference proteome</keyword>